<dbReference type="CDD" id="cd10787">
    <property type="entry name" value="LamB_YcsF_like"/>
    <property type="match status" value="1"/>
</dbReference>
<protein>
    <submittedName>
        <fullName evidence="1">Unannotated protein</fullName>
    </submittedName>
</protein>
<gene>
    <name evidence="1" type="ORF">UFOPK2625_01158</name>
</gene>
<dbReference type="PANTHER" id="PTHR30292:SF0">
    <property type="entry name" value="5-OXOPROLINASE SUBUNIT A"/>
    <property type="match status" value="1"/>
</dbReference>
<dbReference type="GO" id="GO:0005975">
    <property type="term" value="P:carbohydrate metabolic process"/>
    <property type="evidence" value="ECO:0007669"/>
    <property type="project" value="InterPro"/>
</dbReference>
<dbReference type="InterPro" id="IPR011330">
    <property type="entry name" value="Glyco_hydro/deAcase_b/a-brl"/>
</dbReference>
<reference evidence="1" key="1">
    <citation type="submission" date="2020-05" db="EMBL/GenBank/DDBJ databases">
        <authorList>
            <person name="Chiriac C."/>
            <person name="Salcher M."/>
            <person name="Ghai R."/>
            <person name="Kavagutti S V."/>
        </authorList>
    </citation>
    <scope>NUCLEOTIDE SEQUENCE</scope>
</reference>
<evidence type="ECO:0000313" key="1">
    <source>
        <dbReference type="EMBL" id="CAB4713708.1"/>
    </source>
</evidence>
<dbReference type="NCBIfam" id="NF003814">
    <property type="entry name" value="PRK05406.1-3"/>
    <property type="match status" value="1"/>
</dbReference>
<dbReference type="PANTHER" id="PTHR30292">
    <property type="entry name" value="UNCHARACTERIZED PROTEIN YBGL-RELATED"/>
    <property type="match status" value="1"/>
</dbReference>
<organism evidence="1">
    <name type="scientific">freshwater metagenome</name>
    <dbReference type="NCBI Taxonomy" id="449393"/>
    <lineage>
        <taxon>unclassified sequences</taxon>
        <taxon>metagenomes</taxon>
        <taxon>ecological metagenomes</taxon>
    </lineage>
</organism>
<sequence>MASQKIDINADAGESFGRWVLGSDSDVLPWVTTVNIACGFHAGDPANMRKSVQLARELGINVGAHPGYPDLWGFGRRAMALSDQSVLDYVTYQTGALLGIANAEGVRMTHMKPHGSLYGHIARSPELALALSRELQNIQPGLALLTSPFAGGKAVRAAGLPVIFDAPADLDFEEDGTHVIEPIPQAKDPDMVADRAVQLATGKVTSVTGVIIDMPTESICVHGDRPNAPAVAKAVHERLIAEGYVISSAFIR</sequence>
<proteinExistence type="predicted"/>
<dbReference type="InterPro" id="IPR005501">
    <property type="entry name" value="LamB/YcsF/PxpA-like"/>
</dbReference>
<dbReference type="Gene3D" id="3.20.20.370">
    <property type="entry name" value="Glycoside hydrolase/deacetylase"/>
    <property type="match status" value="1"/>
</dbReference>
<name>A0A6J6QX89_9ZZZZ</name>
<dbReference type="EMBL" id="CAEZXZ010000193">
    <property type="protein sequence ID" value="CAB4713708.1"/>
    <property type="molecule type" value="Genomic_DNA"/>
</dbReference>
<dbReference type="Pfam" id="PF03746">
    <property type="entry name" value="LamB_YcsF"/>
    <property type="match status" value="1"/>
</dbReference>
<dbReference type="AlphaFoldDB" id="A0A6J6QX89"/>
<accession>A0A6J6QX89</accession>
<dbReference type="SUPFAM" id="SSF88713">
    <property type="entry name" value="Glycoside hydrolase/deacetylase"/>
    <property type="match status" value="1"/>
</dbReference>